<comment type="caution">
    <text evidence="8">The sequence shown here is derived from an EMBL/GenBank/DDBJ whole genome shotgun (WGS) entry which is preliminary data.</text>
</comment>
<evidence type="ECO:0000313" key="9">
    <source>
        <dbReference type="Proteomes" id="UP000789901"/>
    </source>
</evidence>
<dbReference type="Gene3D" id="2.130.10.10">
    <property type="entry name" value="YVTN repeat-like/Quinoprotein amine dehydrogenase"/>
    <property type="match status" value="1"/>
</dbReference>
<evidence type="ECO:0000313" key="8">
    <source>
        <dbReference type="EMBL" id="CAG8817572.1"/>
    </source>
</evidence>
<dbReference type="InterPro" id="IPR015943">
    <property type="entry name" value="WD40/YVTN_repeat-like_dom_sf"/>
</dbReference>
<accession>A0ABN7W7I1</accession>
<feature type="region of interest" description="Disordered" evidence="6">
    <location>
        <begin position="79"/>
        <end position="108"/>
    </location>
</feature>
<keyword evidence="7" id="KW-0812">Transmembrane</keyword>
<evidence type="ECO:0000256" key="2">
    <source>
        <dbReference type="ARBA" id="ARBA00022552"/>
    </source>
</evidence>
<gene>
    <name evidence="8" type="ORF">GMARGA_LOCUS26840</name>
</gene>
<reference evidence="8 9" key="1">
    <citation type="submission" date="2021-06" db="EMBL/GenBank/DDBJ databases">
        <authorList>
            <person name="Kallberg Y."/>
            <person name="Tangrot J."/>
            <person name="Rosling A."/>
        </authorList>
    </citation>
    <scope>NUCLEOTIDE SEQUENCE [LARGE SCALE GENOMIC DNA]</scope>
    <source>
        <strain evidence="8 9">120-4 pot B 10/14</strain>
    </source>
</reference>
<dbReference type="PANTHER" id="PTHR18359">
    <property type="entry name" value="WD-REPEAT PROTEIN-RELATED"/>
    <property type="match status" value="1"/>
</dbReference>
<name>A0ABN7W7I1_GIGMA</name>
<sequence>EPSYDILKEIDDNLGGSDTEIPMPFIDTTPIIPSDVKRYIEQALEISKNKAEETDVAQNQIAEDKVAWQDSDDEKVCASLQNSSDYKPPEELEIRNEPDKHNESNKKKMSIIKYSEKQLSKFEVTKMKHVNQQAYSQSAIHSVAFHPNAQVARSVGLDKIIRLFQIDDKINPKKSNLLYLKIYLFIEQHSIQMGLKIFLLDGKNIFTHFNIEAGSIDKSNGIYEFQDKSFRKFFNLSFVDNILFLLVIVDIWFWSAIELSNG</sequence>
<keyword evidence="9" id="KW-1185">Reference proteome</keyword>
<feature type="non-terminal residue" evidence="8">
    <location>
        <position position="1"/>
    </location>
</feature>
<keyword evidence="5" id="KW-0539">Nucleus</keyword>
<dbReference type="Proteomes" id="UP000789901">
    <property type="component" value="Unassembled WGS sequence"/>
</dbReference>
<evidence type="ECO:0000256" key="6">
    <source>
        <dbReference type="SAM" id="MobiDB-lite"/>
    </source>
</evidence>
<feature type="transmembrane region" description="Helical" evidence="7">
    <location>
        <begin position="233"/>
        <end position="254"/>
    </location>
</feature>
<keyword evidence="2" id="KW-0698">rRNA processing</keyword>
<feature type="compositionally biased region" description="Basic and acidic residues" evidence="6">
    <location>
        <begin position="87"/>
        <end position="106"/>
    </location>
</feature>
<evidence type="ECO:0000256" key="4">
    <source>
        <dbReference type="ARBA" id="ARBA00022737"/>
    </source>
</evidence>
<proteinExistence type="predicted"/>
<evidence type="ECO:0000256" key="7">
    <source>
        <dbReference type="SAM" id="Phobius"/>
    </source>
</evidence>
<keyword evidence="7" id="KW-1133">Transmembrane helix</keyword>
<dbReference type="InterPro" id="IPR045161">
    <property type="entry name" value="Utp18"/>
</dbReference>
<dbReference type="EMBL" id="CAJVQB010031893">
    <property type="protein sequence ID" value="CAG8817572.1"/>
    <property type="molecule type" value="Genomic_DNA"/>
</dbReference>
<protein>
    <submittedName>
        <fullName evidence="8">26552_t:CDS:1</fullName>
    </submittedName>
</protein>
<comment type="subcellular location">
    <subcellularLocation>
        <location evidence="1">Nucleus</location>
        <location evidence="1">Nucleolus</location>
    </subcellularLocation>
</comment>
<organism evidence="8 9">
    <name type="scientific">Gigaspora margarita</name>
    <dbReference type="NCBI Taxonomy" id="4874"/>
    <lineage>
        <taxon>Eukaryota</taxon>
        <taxon>Fungi</taxon>
        <taxon>Fungi incertae sedis</taxon>
        <taxon>Mucoromycota</taxon>
        <taxon>Glomeromycotina</taxon>
        <taxon>Glomeromycetes</taxon>
        <taxon>Diversisporales</taxon>
        <taxon>Gigasporaceae</taxon>
        <taxon>Gigaspora</taxon>
    </lineage>
</organism>
<evidence type="ECO:0000256" key="5">
    <source>
        <dbReference type="ARBA" id="ARBA00023242"/>
    </source>
</evidence>
<keyword evidence="4" id="KW-0677">Repeat</keyword>
<keyword evidence="7" id="KW-0472">Membrane</keyword>
<evidence type="ECO:0000256" key="1">
    <source>
        <dbReference type="ARBA" id="ARBA00004604"/>
    </source>
</evidence>
<dbReference type="PANTHER" id="PTHR18359:SF0">
    <property type="entry name" value="U3 SMALL NUCLEOLAR RNA-ASSOCIATED PROTEIN 18 HOMOLOG"/>
    <property type="match status" value="1"/>
</dbReference>
<keyword evidence="3" id="KW-0853">WD repeat</keyword>
<evidence type="ECO:0000256" key="3">
    <source>
        <dbReference type="ARBA" id="ARBA00022574"/>
    </source>
</evidence>